<proteinExistence type="predicted"/>
<comment type="caution">
    <text evidence="1">The sequence shown here is derived from an EMBL/GenBank/DDBJ whole genome shotgun (WGS) entry which is preliminary data.</text>
</comment>
<keyword evidence="1" id="KW-0966">Cell projection</keyword>
<dbReference type="Proteomes" id="UP001234495">
    <property type="component" value="Unassembled WGS sequence"/>
</dbReference>
<evidence type="ECO:0000313" key="2">
    <source>
        <dbReference type="Proteomes" id="UP001234495"/>
    </source>
</evidence>
<dbReference type="EMBL" id="JAUSUD010000006">
    <property type="protein sequence ID" value="MDQ0230529.1"/>
    <property type="molecule type" value="Genomic_DNA"/>
</dbReference>
<keyword evidence="1" id="KW-0282">Flagellum</keyword>
<dbReference type="NCBIfam" id="TIGR02530">
    <property type="entry name" value="flg_new"/>
    <property type="match status" value="1"/>
</dbReference>
<gene>
    <name evidence="1" type="ORF">J2S19_001785</name>
</gene>
<dbReference type="RefSeq" id="WP_307339960.1">
    <property type="nucleotide sequence ID" value="NZ_JAUSUD010000006.1"/>
</dbReference>
<keyword evidence="2" id="KW-1185">Reference proteome</keyword>
<keyword evidence="1" id="KW-0969">Cilium</keyword>
<dbReference type="InterPro" id="IPR013367">
    <property type="entry name" value="Flagellar_put"/>
</dbReference>
<organism evidence="1 2">
    <name type="scientific">Metabacillus malikii</name>
    <dbReference type="NCBI Taxonomy" id="1504265"/>
    <lineage>
        <taxon>Bacteria</taxon>
        <taxon>Bacillati</taxon>
        <taxon>Bacillota</taxon>
        <taxon>Bacilli</taxon>
        <taxon>Bacillales</taxon>
        <taxon>Bacillaceae</taxon>
        <taxon>Metabacillus</taxon>
    </lineage>
</organism>
<protein>
    <submittedName>
        <fullName evidence="1">Flagellar operon protein</fullName>
    </submittedName>
</protein>
<accession>A0ABT9ZE38</accession>
<evidence type="ECO:0000313" key="1">
    <source>
        <dbReference type="EMBL" id="MDQ0230529.1"/>
    </source>
</evidence>
<dbReference type="Pfam" id="PF12611">
    <property type="entry name" value="Flagellar_put"/>
    <property type="match status" value="1"/>
</dbReference>
<name>A0ABT9ZE38_9BACI</name>
<reference evidence="1 2" key="1">
    <citation type="submission" date="2023-07" db="EMBL/GenBank/DDBJ databases">
        <title>Genomic Encyclopedia of Type Strains, Phase IV (KMG-IV): sequencing the most valuable type-strain genomes for metagenomic binning, comparative biology and taxonomic classification.</title>
        <authorList>
            <person name="Goeker M."/>
        </authorList>
    </citation>
    <scope>NUCLEOTIDE SEQUENCE [LARGE SCALE GENOMIC DNA]</scope>
    <source>
        <strain evidence="1 2">DSM 29005</strain>
    </source>
</reference>
<sequence>MKININHINQYQPHNDFTKCGQQKISFKHLLSDNLHDTNIQLKISKHAQERLTQRDIVLSDDDWASIKEKVNEARLKGVNDSLVLVNDAALIINAQNSTVITALDREEAKSQLFTNITGAIIMD</sequence>